<evidence type="ECO:0008006" key="4">
    <source>
        <dbReference type="Google" id="ProtNLM"/>
    </source>
</evidence>
<feature type="region of interest" description="Disordered" evidence="1">
    <location>
        <begin position="74"/>
        <end position="96"/>
    </location>
</feature>
<dbReference type="RefSeq" id="WP_307238983.1">
    <property type="nucleotide sequence ID" value="NZ_JAUSQZ010000001.1"/>
</dbReference>
<dbReference type="Pfam" id="PF02288">
    <property type="entry name" value="Dehydratase_MU"/>
    <property type="match status" value="1"/>
</dbReference>
<dbReference type="SUPFAM" id="SSF52968">
    <property type="entry name" value="B12-dependent dehydatase associated subunit"/>
    <property type="match status" value="1"/>
</dbReference>
<dbReference type="EMBL" id="JAUSQZ010000001">
    <property type="protein sequence ID" value="MDP9825320.1"/>
    <property type="molecule type" value="Genomic_DNA"/>
</dbReference>
<accession>A0ABT9NZR5</accession>
<evidence type="ECO:0000313" key="2">
    <source>
        <dbReference type="EMBL" id="MDP9825320.1"/>
    </source>
</evidence>
<comment type="caution">
    <text evidence="2">The sequence shown here is derived from an EMBL/GenBank/DDBJ whole genome shotgun (WGS) entry which is preliminary data.</text>
</comment>
<dbReference type="Proteomes" id="UP001235712">
    <property type="component" value="Unassembled WGS sequence"/>
</dbReference>
<gene>
    <name evidence="2" type="ORF">J2S57_001069</name>
</gene>
<dbReference type="Gene3D" id="3.40.50.10150">
    <property type="entry name" value="B12-dependent dehydatase associated subunit"/>
    <property type="match status" value="1"/>
</dbReference>
<dbReference type="InterPro" id="IPR003208">
    <property type="entry name" value="Dehydtase/Dehydtase_re"/>
</dbReference>
<organism evidence="2 3">
    <name type="scientific">Kineosporia succinea</name>
    <dbReference type="NCBI Taxonomy" id="84632"/>
    <lineage>
        <taxon>Bacteria</taxon>
        <taxon>Bacillati</taxon>
        <taxon>Actinomycetota</taxon>
        <taxon>Actinomycetes</taxon>
        <taxon>Kineosporiales</taxon>
        <taxon>Kineosporiaceae</taxon>
        <taxon>Kineosporia</taxon>
    </lineage>
</organism>
<proteinExistence type="predicted"/>
<sequence>MTPGKPHIVVLTAGPDHLLREICAGIEEEGVPYEVSPLTTEVTEGASGAARRSALEVGIALDAAGVHVVHHAKLPAGQPVSRTGTATPRTARRAGHDAARIAVRAPLTLEESA</sequence>
<protein>
    <recommendedName>
        <fullName evidence="4">Dehydratase medium subunit</fullName>
    </recommendedName>
</protein>
<name>A0ABT9NZR5_9ACTN</name>
<dbReference type="InterPro" id="IPR010254">
    <property type="entry name" value="B12-dep_deHydtase_bsu"/>
</dbReference>
<evidence type="ECO:0000313" key="3">
    <source>
        <dbReference type="Proteomes" id="UP001235712"/>
    </source>
</evidence>
<reference evidence="2 3" key="1">
    <citation type="submission" date="2023-07" db="EMBL/GenBank/DDBJ databases">
        <title>Sequencing the genomes of 1000 actinobacteria strains.</title>
        <authorList>
            <person name="Klenk H.-P."/>
        </authorList>
    </citation>
    <scope>NUCLEOTIDE SEQUENCE [LARGE SCALE GENOMIC DNA]</scope>
    <source>
        <strain evidence="2 3">DSM 44388</strain>
    </source>
</reference>
<evidence type="ECO:0000256" key="1">
    <source>
        <dbReference type="SAM" id="MobiDB-lite"/>
    </source>
</evidence>
<keyword evidence="3" id="KW-1185">Reference proteome</keyword>